<reference evidence="4" key="1">
    <citation type="submission" date="2015-03" db="EMBL/GenBank/DDBJ databases">
        <title>Characterization of two novel Thaumarchaeota isolated from the Northern Adriatic Sea.</title>
        <authorList>
            <person name="Bayer B."/>
            <person name="Vojvoda J."/>
            <person name="Offre P."/>
            <person name="Srivastava A."/>
            <person name="Elisabeth N."/>
            <person name="Garcia J.A.L."/>
            <person name="Schleper C."/>
            <person name="Herndl G.J."/>
        </authorList>
    </citation>
    <scope>NUCLEOTIDE SEQUENCE [LARGE SCALE GENOMIC DNA]</scope>
    <source>
        <strain evidence="4">NF5</strain>
    </source>
</reference>
<evidence type="ECO:0000313" key="4">
    <source>
        <dbReference type="Proteomes" id="UP000032408"/>
    </source>
</evidence>
<feature type="domain" description="CheC-like protein" evidence="2">
    <location>
        <begin position="103"/>
        <end position="139"/>
    </location>
</feature>
<dbReference type="GO" id="GO:0016787">
    <property type="term" value="F:hydrolase activity"/>
    <property type="evidence" value="ECO:0007669"/>
    <property type="project" value="InterPro"/>
</dbReference>
<gene>
    <name evidence="3" type="primary">cheC</name>
    <name evidence="3" type="ORF">NADRNF5_0802</name>
</gene>
<dbReference type="Proteomes" id="UP000032408">
    <property type="component" value="Chromosome"/>
</dbReference>
<evidence type="ECO:0000256" key="1">
    <source>
        <dbReference type="ARBA" id="ARBA00022500"/>
    </source>
</evidence>
<dbReference type="SUPFAM" id="SSF103039">
    <property type="entry name" value="CheC-like"/>
    <property type="match status" value="1"/>
</dbReference>
<dbReference type="Pfam" id="PF04509">
    <property type="entry name" value="CheC"/>
    <property type="match status" value="1"/>
</dbReference>
<keyword evidence="4" id="KW-1185">Reference proteome</keyword>
<dbReference type="RefSeq" id="WP_048115873.1">
    <property type="nucleotide sequence ID" value="NZ_CP011070.1"/>
</dbReference>
<dbReference type="InterPro" id="IPR051469">
    <property type="entry name" value="FliN/MopA/SpaO"/>
</dbReference>
<proteinExistence type="predicted"/>
<dbReference type="InterPro" id="IPR028976">
    <property type="entry name" value="CheC-like_sf"/>
</dbReference>
<organism evidence="3 4">
    <name type="scientific">Nitrosopumilus adriaticus</name>
    <dbReference type="NCBI Taxonomy" id="1580092"/>
    <lineage>
        <taxon>Archaea</taxon>
        <taxon>Nitrososphaerota</taxon>
        <taxon>Nitrososphaeria</taxon>
        <taxon>Nitrosopumilales</taxon>
        <taxon>Nitrosopumilaceae</taxon>
        <taxon>Nitrosopumilus</taxon>
    </lineage>
</organism>
<accession>A0A0D5C1A0</accession>
<dbReference type="EMBL" id="CP011070">
    <property type="protein sequence ID" value="AJW70496.1"/>
    <property type="molecule type" value="Genomic_DNA"/>
</dbReference>
<evidence type="ECO:0000313" key="3">
    <source>
        <dbReference type="EMBL" id="AJW70496.1"/>
    </source>
</evidence>
<dbReference type="AlphaFoldDB" id="A0A0D5C1A0"/>
<dbReference type="Gene3D" id="3.40.1550.10">
    <property type="entry name" value="CheC-like"/>
    <property type="match status" value="1"/>
</dbReference>
<dbReference type="KEGG" id="nin:NADRNF5_0802"/>
<name>A0A0D5C1A0_9ARCH</name>
<dbReference type="InterPro" id="IPR007597">
    <property type="entry name" value="CheC"/>
</dbReference>
<protein>
    <submittedName>
        <fullName evidence="3">Chemotaxis protein CheC, inhibitor of MCP methylation</fullName>
    </submittedName>
</protein>
<dbReference type="PANTHER" id="PTHR43484">
    <property type="match status" value="1"/>
</dbReference>
<dbReference type="GO" id="GO:0006935">
    <property type="term" value="P:chemotaxis"/>
    <property type="evidence" value="ECO:0007669"/>
    <property type="project" value="UniProtKB-KW"/>
</dbReference>
<evidence type="ECO:0000259" key="2">
    <source>
        <dbReference type="Pfam" id="PF04509"/>
    </source>
</evidence>
<dbReference type="OrthoDB" id="182374at2157"/>
<sequence>MKLKNNEIQTLVGTIEEYITNKTCSALSTLLNESINHKISIQYNNDNSKNKISFSSDEIKMCSVRLNGKGDLHIELLYTIKLNHAINIASKLLGTKINKLDEMGMSALQEVANILTGSFFNALSENTGYRIDLSTPSFKEGRLKELIKEPANDVNSNLKDVIVTDVSLSGAVTDIELHMIIIQHPEHAKKLISFRDQNLKVPKYENPSNTNLLGGKNNSIDELIGDFNLKKTEVESNSKNQSLKKNIGEN</sequence>
<keyword evidence="1" id="KW-0145">Chemotaxis</keyword>
<dbReference type="GeneID" id="24820032"/>
<dbReference type="CDD" id="cd17905">
    <property type="entry name" value="CheC-like"/>
    <property type="match status" value="1"/>
</dbReference>
<reference evidence="3 4" key="2">
    <citation type="journal article" date="2016" name="ISME J.">
        <title>Physiological and genomic characterization of two novel marine thaumarchaeal strains indicates niche differentiation.</title>
        <authorList>
            <person name="Bayer B."/>
            <person name="Vojvoda J."/>
            <person name="Offre P."/>
            <person name="Alves R.J."/>
            <person name="Elisabeth N.H."/>
            <person name="Garcia J.A."/>
            <person name="Volland J.M."/>
            <person name="Srivastava A."/>
            <person name="Schleper C."/>
            <person name="Herndl G.J."/>
        </authorList>
    </citation>
    <scope>NUCLEOTIDE SEQUENCE [LARGE SCALE GENOMIC DNA]</scope>
    <source>
        <strain evidence="3 4">NF5</strain>
    </source>
</reference>
<dbReference type="PANTHER" id="PTHR43484:SF1">
    <property type="entry name" value="FLAGELLAR MOTOR SWITCH PROTEIN FLIN"/>
    <property type="match status" value="1"/>
</dbReference>
<dbReference type="HOGENOM" id="CLU_1275386_0_0_2"/>
<dbReference type="STRING" id="1580092.NADRNF5_0802"/>